<feature type="domain" description="CUB" evidence="5">
    <location>
        <begin position="30"/>
        <end position="144"/>
    </location>
</feature>
<dbReference type="SMART" id="SM00042">
    <property type="entry name" value="CUB"/>
    <property type="match status" value="2"/>
</dbReference>
<evidence type="ECO:0000256" key="4">
    <source>
        <dbReference type="SAM" id="SignalP"/>
    </source>
</evidence>
<dbReference type="PROSITE" id="PS50234">
    <property type="entry name" value="VWFA"/>
    <property type="match status" value="2"/>
</dbReference>
<reference evidence="7" key="1">
    <citation type="submission" date="2022-11" db="EMBL/GenBank/DDBJ databases">
        <authorList>
            <person name="Kikuchi T."/>
        </authorList>
    </citation>
    <scope>NUCLEOTIDE SEQUENCE</scope>
    <source>
        <strain evidence="7">PS1010</strain>
    </source>
</reference>
<dbReference type="PROSITE" id="PS01180">
    <property type="entry name" value="CUB"/>
    <property type="match status" value="2"/>
</dbReference>
<protein>
    <recommendedName>
        <fullName evidence="9">CUB domain-containing protein</fullName>
    </recommendedName>
</protein>
<feature type="domain" description="VWFA" evidence="6">
    <location>
        <begin position="153"/>
        <end position="339"/>
    </location>
</feature>
<gene>
    <name evidence="7" type="ORF">CAMP_LOCUS12157</name>
</gene>
<dbReference type="Gene3D" id="3.40.50.410">
    <property type="entry name" value="von Willebrand factor, type A domain"/>
    <property type="match status" value="2"/>
</dbReference>
<evidence type="ECO:0000259" key="5">
    <source>
        <dbReference type="PROSITE" id="PS01180"/>
    </source>
</evidence>
<accession>A0A9P1IQK5</accession>
<keyword evidence="8" id="KW-1185">Reference proteome</keyword>
<dbReference type="EMBL" id="CANHGI010000004">
    <property type="protein sequence ID" value="CAI5449520.1"/>
    <property type="molecule type" value="Genomic_DNA"/>
</dbReference>
<dbReference type="SUPFAM" id="SSF53300">
    <property type="entry name" value="vWA-like"/>
    <property type="match status" value="2"/>
</dbReference>
<feature type="chain" id="PRO_5040165181" description="CUB domain-containing protein" evidence="4">
    <location>
        <begin position="21"/>
        <end position="700"/>
    </location>
</feature>
<feature type="disulfide bond" evidence="3">
    <location>
        <begin position="30"/>
        <end position="57"/>
    </location>
</feature>
<dbReference type="PANTHER" id="PTHR24251">
    <property type="entry name" value="OVOCHYMASE-RELATED"/>
    <property type="match status" value="1"/>
</dbReference>
<evidence type="ECO:0000259" key="6">
    <source>
        <dbReference type="PROSITE" id="PS50234"/>
    </source>
</evidence>
<evidence type="ECO:0000256" key="1">
    <source>
        <dbReference type="ARBA" id="ARBA00022737"/>
    </source>
</evidence>
<comment type="caution">
    <text evidence="7">The sequence shown here is derived from an EMBL/GenBank/DDBJ whole genome shotgun (WGS) entry which is preliminary data.</text>
</comment>
<keyword evidence="4" id="KW-0732">Signal</keyword>
<comment type="caution">
    <text evidence="3">Lacks conserved residue(s) required for the propagation of feature annotation.</text>
</comment>
<dbReference type="InterPro" id="IPR035914">
    <property type="entry name" value="Sperma_CUB_dom_sf"/>
</dbReference>
<feature type="domain" description="VWFA" evidence="6">
    <location>
        <begin position="499"/>
        <end position="686"/>
    </location>
</feature>
<dbReference type="SUPFAM" id="SSF49854">
    <property type="entry name" value="Spermadhesin, CUB domain"/>
    <property type="match status" value="2"/>
</dbReference>
<organism evidence="7 8">
    <name type="scientific">Caenorhabditis angaria</name>
    <dbReference type="NCBI Taxonomy" id="860376"/>
    <lineage>
        <taxon>Eukaryota</taxon>
        <taxon>Metazoa</taxon>
        <taxon>Ecdysozoa</taxon>
        <taxon>Nematoda</taxon>
        <taxon>Chromadorea</taxon>
        <taxon>Rhabditida</taxon>
        <taxon>Rhabditina</taxon>
        <taxon>Rhabditomorpha</taxon>
        <taxon>Rhabditoidea</taxon>
        <taxon>Rhabditidae</taxon>
        <taxon>Peloderinae</taxon>
        <taxon>Caenorhabditis</taxon>
    </lineage>
</organism>
<dbReference type="InterPro" id="IPR000859">
    <property type="entry name" value="CUB_dom"/>
</dbReference>
<evidence type="ECO:0000313" key="7">
    <source>
        <dbReference type="EMBL" id="CAI5449520.1"/>
    </source>
</evidence>
<dbReference type="Pfam" id="PF00431">
    <property type="entry name" value="CUB"/>
    <property type="match status" value="2"/>
</dbReference>
<dbReference type="Gene3D" id="2.60.120.290">
    <property type="entry name" value="Spermadhesin, CUB domain"/>
    <property type="match status" value="2"/>
</dbReference>
<sequence length="700" mass="78537">MKLLALYFLVFFFFYSFIAADDPPMQYVGCYKNNQFFYNGTVNSPFWPYNYAPNNKCLYFLNAKLGSVLKITFPHYDVESCCDNVTIIDGPTMSPKYDVIVQIGGGSGVNTPGVYYTTTRYASISFYTNPTIQKSGFQIQFESVNTASPCNRDIFLVINAMSTLGSQQNFIKQLDFIANKLTPSWDVGMEKIRVMISLQNGPDDTPSWSADQLATNKIVTSEVLGMSNLSNVTMNTKGDLEGLFRNSFEWMQTSYQLEFRDGIETVVIIFVAQNPVDDNDFYEALEYSQNIKNLENVKIVLFGFGANLDKSRLSQLAYSPEYAIFSDSFDDLANFVDQINNAVFVVLFLAHASTHRIKSAKRNTNIIPPSEFDFIGCPTENDFYYNGSIYSPLWPHNYPPNDKCYYFLNAEPGKVLKIAFSHFDLESCCDFITIYDGPTQIYQKLVQIGGPGSNVTVPGVYTTTTRNAVVTFESNKSIQKSGFILNYMSVNTASPCNRDIYLIINGMSGVGSQSNYEKQIRFIANQLTPTWNVGLSKVRVMLNLQVDIDYAVIWTGVDDYSNAELTNQTLTMLDYVPDVTANSNKDLECLFRYGYDAIDDGKEFDERYGIEAVVIVFVAENPSSDQDFNESLEFSHKLRTEKDVKVIVVGMGPNLDQTRLSRLAYANGFAYFAASYDNLASLIPSINNGICAGLNSQCGP</sequence>
<name>A0A9P1IQK5_9PELO</name>
<keyword evidence="1" id="KW-0677">Repeat</keyword>
<evidence type="ECO:0000313" key="8">
    <source>
        <dbReference type="Proteomes" id="UP001152747"/>
    </source>
</evidence>
<feature type="domain" description="CUB" evidence="5">
    <location>
        <begin position="377"/>
        <end position="490"/>
    </location>
</feature>
<dbReference type="CDD" id="cd00041">
    <property type="entry name" value="CUB"/>
    <property type="match status" value="2"/>
</dbReference>
<evidence type="ECO:0008006" key="9">
    <source>
        <dbReference type="Google" id="ProtNLM"/>
    </source>
</evidence>
<dbReference type="AlphaFoldDB" id="A0A9P1IQK5"/>
<dbReference type="PANTHER" id="PTHR24251:SF37">
    <property type="entry name" value="CUB DOMAIN-CONTAINING PROTEIN"/>
    <property type="match status" value="1"/>
</dbReference>
<feature type="signal peptide" evidence="4">
    <location>
        <begin position="1"/>
        <end position="20"/>
    </location>
</feature>
<dbReference type="OrthoDB" id="6369184at2759"/>
<proteinExistence type="predicted"/>
<dbReference type="Proteomes" id="UP001152747">
    <property type="component" value="Unassembled WGS sequence"/>
</dbReference>
<keyword evidence="2 3" id="KW-1015">Disulfide bond</keyword>
<dbReference type="InterPro" id="IPR036465">
    <property type="entry name" value="vWFA_dom_sf"/>
</dbReference>
<evidence type="ECO:0000256" key="2">
    <source>
        <dbReference type="ARBA" id="ARBA00023157"/>
    </source>
</evidence>
<evidence type="ECO:0000256" key="3">
    <source>
        <dbReference type="PROSITE-ProRule" id="PRU00059"/>
    </source>
</evidence>
<dbReference type="InterPro" id="IPR002035">
    <property type="entry name" value="VWF_A"/>
</dbReference>
<feature type="disulfide bond" evidence="3">
    <location>
        <begin position="377"/>
        <end position="404"/>
    </location>
</feature>